<dbReference type="InterPro" id="IPR011992">
    <property type="entry name" value="EF-hand-dom_pair"/>
</dbReference>
<accession>A0A6G7CHT5</accession>
<keyword evidence="5" id="KW-1185">Reference proteome</keyword>
<dbReference type="SUPFAM" id="SSF47473">
    <property type="entry name" value="EF-hand"/>
    <property type="match status" value="1"/>
</dbReference>
<evidence type="ECO:0000313" key="4">
    <source>
        <dbReference type="EMBL" id="QIH41640.1"/>
    </source>
</evidence>
<organism evidence="4 5">
    <name type="scientific">Vibrio ziniensis</name>
    <dbReference type="NCBI Taxonomy" id="2711221"/>
    <lineage>
        <taxon>Bacteria</taxon>
        <taxon>Pseudomonadati</taxon>
        <taxon>Pseudomonadota</taxon>
        <taxon>Gammaproteobacteria</taxon>
        <taxon>Vibrionales</taxon>
        <taxon>Vibrionaceae</taxon>
        <taxon>Vibrio</taxon>
    </lineage>
</organism>
<feature type="chain" id="PRO_5026323499" evidence="2">
    <location>
        <begin position="22"/>
        <end position="93"/>
    </location>
</feature>
<name>A0A6G7CHT5_9VIBR</name>
<feature type="signal peptide" evidence="2">
    <location>
        <begin position="1"/>
        <end position="21"/>
    </location>
</feature>
<reference evidence="4 5" key="1">
    <citation type="submission" date="2020-02" db="EMBL/GenBank/DDBJ databases">
        <title>A complete genome of a marine bacterium Vibrio sp. ZWAL4003 isolated from the mangrove sediment with the ability to degrade polysaccharides.</title>
        <authorList>
            <person name="Wu J."/>
            <person name="Qu W."/>
            <person name="Zeng R."/>
        </authorList>
    </citation>
    <scope>NUCLEOTIDE SEQUENCE [LARGE SCALE GENOMIC DNA]</scope>
    <source>
        <strain evidence="4 5">ZWAL4003</strain>
    </source>
</reference>
<evidence type="ECO:0000313" key="5">
    <source>
        <dbReference type="Proteomes" id="UP000503003"/>
    </source>
</evidence>
<dbReference type="InterPro" id="IPR002048">
    <property type="entry name" value="EF_hand_dom"/>
</dbReference>
<dbReference type="KEGG" id="vzi:G5S32_06425"/>
<dbReference type="Gene3D" id="1.10.238.10">
    <property type="entry name" value="EF-hand"/>
    <property type="match status" value="1"/>
</dbReference>
<dbReference type="InterPro" id="IPR018247">
    <property type="entry name" value="EF_Hand_1_Ca_BS"/>
</dbReference>
<evidence type="ECO:0000259" key="3">
    <source>
        <dbReference type="PROSITE" id="PS50222"/>
    </source>
</evidence>
<dbReference type="PROSITE" id="PS00018">
    <property type="entry name" value="EF_HAND_1"/>
    <property type="match status" value="1"/>
</dbReference>
<evidence type="ECO:0000256" key="1">
    <source>
        <dbReference type="SAM" id="MobiDB-lite"/>
    </source>
</evidence>
<dbReference type="AlphaFoldDB" id="A0A6G7CHT5"/>
<dbReference type="PROSITE" id="PS50222">
    <property type="entry name" value="EF_HAND_2"/>
    <property type="match status" value="1"/>
</dbReference>
<proteinExistence type="predicted"/>
<keyword evidence="2" id="KW-0732">Signal</keyword>
<evidence type="ECO:0000256" key="2">
    <source>
        <dbReference type="SAM" id="SignalP"/>
    </source>
</evidence>
<feature type="region of interest" description="Disordered" evidence="1">
    <location>
        <begin position="19"/>
        <end position="67"/>
    </location>
</feature>
<protein>
    <submittedName>
        <fullName evidence="4">EF-hand domain-containing protein</fullName>
    </submittedName>
</protein>
<gene>
    <name evidence="4" type="ORF">G5S32_06425</name>
</gene>
<dbReference type="Pfam" id="PF13202">
    <property type="entry name" value="EF-hand_5"/>
    <property type="match status" value="2"/>
</dbReference>
<dbReference type="Proteomes" id="UP000503003">
    <property type="component" value="Chromosome 1"/>
</dbReference>
<dbReference type="RefSeq" id="WP_165311230.1">
    <property type="nucleotide sequence ID" value="NZ_CP049331.1"/>
</dbReference>
<feature type="domain" description="EF-hand" evidence="3">
    <location>
        <begin position="52"/>
        <end position="87"/>
    </location>
</feature>
<dbReference type="GO" id="GO:0005509">
    <property type="term" value="F:calcium ion binding"/>
    <property type="evidence" value="ECO:0007669"/>
    <property type="project" value="InterPro"/>
</dbReference>
<dbReference type="EMBL" id="CP049331">
    <property type="protein sequence ID" value="QIH41640.1"/>
    <property type="molecule type" value="Genomic_DNA"/>
</dbReference>
<sequence length="93" mass="9889">MKLTSFSTLIACLLSAGSAFAQSSPPDRPDMGPPPSFSDMDNNGDGVLTSDELEGPISNDFSQIDQNGDGAITQAELDEFMQNHKPPMPSKND</sequence>